<feature type="region of interest" description="Disordered" evidence="1">
    <location>
        <begin position="122"/>
        <end position="143"/>
    </location>
</feature>
<comment type="caution">
    <text evidence="2">The sequence shown here is derived from an EMBL/GenBank/DDBJ whole genome shotgun (WGS) entry which is preliminary data.</text>
</comment>
<evidence type="ECO:0000313" key="2">
    <source>
        <dbReference type="EMBL" id="TDQ00700.1"/>
    </source>
</evidence>
<reference evidence="2 3" key="1">
    <citation type="submission" date="2019-03" db="EMBL/GenBank/DDBJ databases">
        <title>Genomic Encyclopedia of Type Strains, Phase IV (KMG-IV): sequencing the most valuable type-strain genomes for metagenomic binning, comparative biology and taxonomic classification.</title>
        <authorList>
            <person name="Goeker M."/>
        </authorList>
    </citation>
    <scope>NUCLEOTIDE SEQUENCE [LARGE SCALE GENOMIC DNA]</scope>
    <source>
        <strain evidence="2 3">DSM 45361</strain>
    </source>
</reference>
<dbReference type="Proteomes" id="UP000295444">
    <property type="component" value="Unassembled WGS sequence"/>
</dbReference>
<keyword evidence="3" id="KW-1185">Reference proteome</keyword>
<accession>A0A4R6SGQ6</accession>
<evidence type="ECO:0000313" key="3">
    <source>
        <dbReference type="Proteomes" id="UP000295444"/>
    </source>
</evidence>
<evidence type="ECO:0000256" key="1">
    <source>
        <dbReference type="SAM" id="MobiDB-lite"/>
    </source>
</evidence>
<proteinExistence type="predicted"/>
<dbReference type="EMBL" id="SNXZ01000002">
    <property type="protein sequence ID" value="TDQ00700.1"/>
    <property type="molecule type" value="Genomic_DNA"/>
</dbReference>
<name>A0A4R6SGQ6_LABRH</name>
<dbReference type="AlphaFoldDB" id="A0A4R6SGQ6"/>
<organism evidence="2 3">
    <name type="scientific">Labedaea rhizosphaerae</name>
    <dbReference type="NCBI Taxonomy" id="598644"/>
    <lineage>
        <taxon>Bacteria</taxon>
        <taxon>Bacillati</taxon>
        <taxon>Actinomycetota</taxon>
        <taxon>Actinomycetes</taxon>
        <taxon>Pseudonocardiales</taxon>
        <taxon>Pseudonocardiaceae</taxon>
        <taxon>Labedaea</taxon>
    </lineage>
</organism>
<gene>
    <name evidence="2" type="ORF">EV186_102566</name>
</gene>
<protein>
    <submittedName>
        <fullName evidence="2">Uncharacterized protein</fullName>
    </submittedName>
</protein>
<sequence>MAVAVVLTGLLAGCSSDEKPATGLLAMLGKVKATPQSRMSVEYGDLDRQRELAEAAPDRTRSLLGTGLGNLAQYSIPIKDGVGLDLLGMHKAIRVGVPPQWAGLVEGDYDVDAVNKRLADRGVHRDSGDDDSTNWSSGGDDELRVDGPMAGVVPLNEFTKLRTAKGSFAYAPNQDLGWVTDPGDDTLADDPALQDLADCLGDVLSAHIMAVGPSKLMVASGVRATTPKDATEVICAEPGADLAVQLQQRAISQLADGQTTRQQPWSEILPGAKVDIAGKASTCVRITLPTPAGKLIGTTAALRADDLAELFAA</sequence>